<dbReference type="GO" id="GO:0003887">
    <property type="term" value="F:DNA-directed DNA polymerase activity"/>
    <property type="evidence" value="ECO:0007669"/>
    <property type="project" value="InterPro"/>
</dbReference>
<dbReference type="AlphaFoldDB" id="A0A1J0KWM8"/>
<keyword evidence="3" id="KW-0614">Plasmid</keyword>
<dbReference type="KEGG" id="frc:KX01_1868"/>
<name>A0A1J0KWM8_9GAMM</name>
<dbReference type="Gene3D" id="1.10.10.10">
    <property type="entry name" value="Winged helix-like DNA-binding domain superfamily/Winged helix DNA-binding domain"/>
    <property type="match status" value="2"/>
</dbReference>
<dbReference type="Pfam" id="PF21205">
    <property type="entry name" value="Rep3_C"/>
    <property type="match status" value="1"/>
</dbReference>
<gene>
    <name evidence="3" type="ORF">KX01_1868</name>
</gene>
<keyword evidence="4" id="KW-1185">Reference proteome</keyword>
<sequence>MNMNKEIILQKKNDFVNALYKLSLDEMRIFNYAIAKTNPFKEHNNMMPISINDLAKFYNLDNKSDKYKQFNEALNHLFNRQITYTIEDEEHGTMWVTARLIVNKIENKKGLIGLKFSDEINQLIKCDRDFLEYKLKQTIGITSPNSVRIYEMLLYSLKTTPNKALNKEYLIKEIKQKLGLTDKYPRFCDFRKYVLEVAKKQINKHTDIKIDYEVRKLGRTPESIIFTAKFKPNAERFELEQEEENTPIQQLEELPTQDIEVSKKWLETIKTGLKK</sequence>
<organism evidence="3 4">
    <name type="scientific">Francisella frigiditurris</name>
    <dbReference type="NCBI Taxonomy" id="1542390"/>
    <lineage>
        <taxon>Bacteria</taxon>
        <taxon>Pseudomonadati</taxon>
        <taxon>Pseudomonadota</taxon>
        <taxon>Gammaproteobacteria</taxon>
        <taxon>Thiotrichales</taxon>
        <taxon>Francisellaceae</taxon>
        <taxon>Francisella</taxon>
    </lineage>
</organism>
<reference evidence="4" key="1">
    <citation type="submission" date="2014-10" db="EMBL/GenBank/DDBJ databases">
        <authorList>
            <person name="Kuske C.R."/>
            <person name="Challacombe J.F."/>
            <person name="Daligault H.E."/>
            <person name="Davenport K.W."/>
            <person name="Johnson S.L."/>
            <person name="Siddaramappa S."/>
            <person name="Petersen J.M."/>
        </authorList>
    </citation>
    <scope>NUCLEOTIDE SEQUENCE [LARGE SCALE GENOMIC DNA]</scope>
    <source>
        <strain evidence="4">CA97-1460</strain>
        <plasmid evidence="4">pfcd_1</plasmid>
    </source>
</reference>
<dbReference type="SUPFAM" id="SSF46785">
    <property type="entry name" value="Winged helix' DNA-binding domain"/>
    <property type="match status" value="2"/>
</dbReference>
<feature type="domain" description="Initiator Rep protein WH1" evidence="2">
    <location>
        <begin position="9"/>
        <end position="153"/>
    </location>
</feature>
<comment type="similarity">
    <text evidence="1">Belongs to the initiator RepB protein family.</text>
</comment>
<dbReference type="Proteomes" id="UP000182521">
    <property type="component" value="Plasmid pFCD_1"/>
</dbReference>
<proteinExistence type="inferred from homology"/>
<evidence type="ECO:0000313" key="3">
    <source>
        <dbReference type="EMBL" id="APC98006.1"/>
    </source>
</evidence>
<accession>A0A1J0KWM8</accession>
<dbReference type="Pfam" id="PF01051">
    <property type="entry name" value="Rep3_N"/>
    <property type="match status" value="1"/>
</dbReference>
<evidence type="ECO:0000256" key="1">
    <source>
        <dbReference type="ARBA" id="ARBA00038283"/>
    </source>
</evidence>
<geneLocation type="plasmid" evidence="4">
    <name>pfcd_1</name>
</geneLocation>
<protein>
    <submittedName>
        <fullName evidence="3">Initiator Replication family protein</fullName>
    </submittedName>
</protein>
<dbReference type="EMBL" id="CP009655">
    <property type="protein sequence ID" value="APC98006.1"/>
    <property type="molecule type" value="Genomic_DNA"/>
</dbReference>
<dbReference type="InterPro" id="IPR036390">
    <property type="entry name" value="WH_DNA-bd_sf"/>
</dbReference>
<evidence type="ECO:0000313" key="4">
    <source>
        <dbReference type="Proteomes" id="UP000182521"/>
    </source>
</evidence>
<dbReference type="InterPro" id="IPR036388">
    <property type="entry name" value="WH-like_DNA-bd_sf"/>
</dbReference>
<dbReference type="GO" id="GO:0006270">
    <property type="term" value="P:DNA replication initiation"/>
    <property type="evidence" value="ECO:0007669"/>
    <property type="project" value="InterPro"/>
</dbReference>
<dbReference type="InterPro" id="IPR000525">
    <property type="entry name" value="Initiator_Rep_WH1"/>
</dbReference>
<evidence type="ECO:0000259" key="2">
    <source>
        <dbReference type="Pfam" id="PF01051"/>
    </source>
</evidence>
<dbReference type="OrthoDB" id="7060771at2"/>